<evidence type="ECO:0000259" key="2">
    <source>
        <dbReference type="Pfam" id="PF00472"/>
    </source>
</evidence>
<dbReference type="PANTHER" id="PTHR47814:SF1">
    <property type="entry name" value="PEPTIDYL-TRNA HYDROLASE ARFB"/>
    <property type="match status" value="1"/>
</dbReference>
<dbReference type="GO" id="GO:0072344">
    <property type="term" value="P:rescue of stalled ribosome"/>
    <property type="evidence" value="ECO:0007669"/>
    <property type="project" value="TreeGrafter"/>
</dbReference>
<gene>
    <name evidence="3" type="ORF">DFR46_1532</name>
</gene>
<organism evidence="3 4">
    <name type="scientific">Parasphingopyxis lamellibrachiae</name>
    <dbReference type="NCBI Taxonomy" id="680125"/>
    <lineage>
        <taxon>Bacteria</taxon>
        <taxon>Pseudomonadati</taxon>
        <taxon>Pseudomonadota</taxon>
        <taxon>Alphaproteobacteria</taxon>
        <taxon>Sphingomonadales</taxon>
        <taxon>Sphingomonadaceae</taxon>
        <taxon>Parasphingopyxis</taxon>
    </lineage>
</organism>
<evidence type="ECO:0000256" key="1">
    <source>
        <dbReference type="SAM" id="MobiDB-lite"/>
    </source>
</evidence>
<name>A0A3D9FFF2_9SPHN</name>
<accession>A0A3D9FFF2</accession>
<feature type="domain" description="Prokaryotic-type class I peptide chain release factors" evidence="2">
    <location>
        <begin position="8"/>
        <end position="131"/>
    </location>
</feature>
<dbReference type="GO" id="GO:0003747">
    <property type="term" value="F:translation release factor activity"/>
    <property type="evidence" value="ECO:0007669"/>
    <property type="project" value="InterPro"/>
</dbReference>
<dbReference type="GO" id="GO:0043022">
    <property type="term" value="F:ribosome binding"/>
    <property type="evidence" value="ECO:0007669"/>
    <property type="project" value="TreeGrafter"/>
</dbReference>
<evidence type="ECO:0000313" key="3">
    <source>
        <dbReference type="EMBL" id="RED16509.1"/>
    </source>
</evidence>
<dbReference type="InterPro" id="IPR000352">
    <property type="entry name" value="Pep_chain_release_fac_I"/>
</dbReference>
<proteinExistence type="predicted"/>
<dbReference type="RefSeq" id="WP_116235907.1">
    <property type="nucleotide sequence ID" value="NZ_QRDP01000004.1"/>
</dbReference>
<dbReference type="SUPFAM" id="SSF110916">
    <property type="entry name" value="Peptidyl-tRNA hydrolase domain-like"/>
    <property type="match status" value="1"/>
</dbReference>
<feature type="region of interest" description="Disordered" evidence="1">
    <location>
        <begin position="1"/>
        <end position="26"/>
    </location>
</feature>
<dbReference type="GO" id="GO:0004045">
    <property type="term" value="F:peptidyl-tRNA hydrolase activity"/>
    <property type="evidence" value="ECO:0007669"/>
    <property type="project" value="TreeGrafter"/>
</dbReference>
<keyword evidence="4" id="KW-1185">Reference proteome</keyword>
<feature type="region of interest" description="Disordered" evidence="1">
    <location>
        <begin position="97"/>
        <end position="137"/>
    </location>
</feature>
<dbReference type="AlphaFoldDB" id="A0A3D9FFF2"/>
<dbReference type="Pfam" id="PF00472">
    <property type="entry name" value="RF-1"/>
    <property type="match status" value="1"/>
</dbReference>
<dbReference type="NCBIfam" id="NF006718">
    <property type="entry name" value="PRK09256.1"/>
    <property type="match status" value="1"/>
</dbReference>
<feature type="compositionally biased region" description="Basic residues" evidence="1">
    <location>
        <begin position="97"/>
        <end position="115"/>
    </location>
</feature>
<dbReference type="EMBL" id="QRDP01000004">
    <property type="protein sequence ID" value="RED16509.1"/>
    <property type="molecule type" value="Genomic_DNA"/>
</dbReference>
<comment type="caution">
    <text evidence="3">The sequence shown here is derived from an EMBL/GenBank/DDBJ whole genome shotgun (WGS) entry which is preliminary data.</text>
</comment>
<dbReference type="Gene3D" id="3.30.160.20">
    <property type="match status" value="1"/>
</dbReference>
<sequence length="137" mass="15136">MAGFDFSTIPPDAVEERHLSGTGPGGQNVNKVATAVQMRINVFALGLAPSIYRRLRELAGNRMTAEGVLVVTARNHRSQEANRREAIARITALLEKAHHRPARRIKTKPSRAAKARRVDSKKVRGQIKQARGKPQID</sequence>
<evidence type="ECO:0000313" key="4">
    <source>
        <dbReference type="Proteomes" id="UP000256310"/>
    </source>
</evidence>
<dbReference type="OrthoDB" id="9815709at2"/>
<dbReference type="Proteomes" id="UP000256310">
    <property type="component" value="Unassembled WGS sequence"/>
</dbReference>
<dbReference type="PANTHER" id="PTHR47814">
    <property type="entry name" value="PEPTIDYL-TRNA HYDROLASE ARFB"/>
    <property type="match status" value="1"/>
</dbReference>
<reference evidence="3 4" key="1">
    <citation type="submission" date="2018-07" db="EMBL/GenBank/DDBJ databases">
        <title>Genomic Encyclopedia of Type Strains, Phase IV (KMG-IV): sequencing the most valuable type-strain genomes for metagenomic binning, comparative biology and taxonomic classification.</title>
        <authorList>
            <person name="Goeker M."/>
        </authorList>
    </citation>
    <scope>NUCLEOTIDE SEQUENCE [LARGE SCALE GENOMIC DNA]</scope>
    <source>
        <strain evidence="3 4">DSM 26725</strain>
    </source>
</reference>
<protein>
    <submittedName>
        <fullName evidence="3">Ribosome-associated protein</fullName>
    </submittedName>
</protein>